<evidence type="ECO:0000256" key="4">
    <source>
        <dbReference type="ARBA" id="ARBA00022989"/>
    </source>
</evidence>
<dbReference type="Pfam" id="PF01098">
    <property type="entry name" value="FTSW_RODA_SPOVE"/>
    <property type="match status" value="2"/>
</dbReference>
<comment type="subcellular location">
    <subcellularLocation>
        <location evidence="1">Membrane</location>
        <topology evidence="1">Multi-pass membrane protein</topology>
    </subcellularLocation>
</comment>
<dbReference type="GO" id="GO:0015648">
    <property type="term" value="F:lipid-linked peptidoglycan transporter activity"/>
    <property type="evidence" value="ECO:0007669"/>
    <property type="project" value="TreeGrafter"/>
</dbReference>
<protein>
    <submittedName>
        <fullName evidence="7">Uncharacterized protein</fullName>
    </submittedName>
</protein>
<organism evidence="7">
    <name type="scientific">Paulinella longichromatophora</name>
    <dbReference type="NCBI Taxonomy" id="1708747"/>
    <lineage>
        <taxon>Eukaryota</taxon>
        <taxon>Sar</taxon>
        <taxon>Rhizaria</taxon>
        <taxon>Cercozoa</taxon>
        <taxon>Imbricatea</taxon>
        <taxon>Silicofilosea</taxon>
        <taxon>Euglyphida</taxon>
        <taxon>Paulinellidae</taxon>
        <taxon>Paulinella</taxon>
    </lineage>
</organism>
<dbReference type="GO" id="GO:0008360">
    <property type="term" value="P:regulation of cell shape"/>
    <property type="evidence" value="ECO:0007669"/>
    <property type="project" value="UniProtKB-KW"/>
</dbReference>
<proteinExistence type="inferred from homology"/>
<dbReference type="InterPro" id="IPR011923">
    <property type="entry name" value="RodA/MrdB"/>
</dbReference>
<feature type="transmembrane region" description="Helical" evidence="6">
    <location>
        <begin position="404"/>
        <end position="426"/>
    </location>
</feature>
<dbReference type="InterPro" id="IPR001182">
    <property type="entry name" value="FtsW/RodA"/>
</dbReference>
<evidence type="ECO:0000256" key="6">
    <source>
        <dbReference type="SAM" id="Phobius"/>
    </source>
</evidence>
<geneLocation type="plastid" evidence="7"/>
<dbReference type="AlphaFoldDB" id="A0A2H4ZPY8"/>
<dbReference type="HAMAP" id="MF_02079">
    <property type="entry name" value="PGT_RodA"/>
    <property type="match status" value="1"/>
</dbReference>
<feature type="transmembrane region" description="Helical" evidence="6">
    <location>
        <begin position="98"/>
        <end position="120"/>
    </location>
</feature>
<evidence type="ECO:0000256" key="2">
    <source>
        <dbReference type="ARBA" id="ARBA00022692"/>
    </source>
</evidence>
<sequence length="435" mass="48670">MPLTYHLRDNKTPGHSRYKYRYRYKYRHNYRSIVKRENIILWGIPLSITILAGILIASTQRQAEYVEWYHHWITGIIGTEIALYIARIPLERWKSMLAMIYGVTVISLIGVRFIGTSALGAQRWISIAGFHIQPSEFAKIAIILLVAGVLSERPPKCFADVLFPSGVIALPWLLVFIQPDLGTSLVFGVILLAMLFWSGMRLLWILVLFFPLISAILATTLPMILLAWIPISGSIVRNFLKLKRTGSIIVMIIQGVTATIAPYLWIYGLKDYQRERLLLFIDPNADPFGGGYHLLQSKVGVGSGGLFGTGLMHGELTKLQFIPEQHTDFIFSALGEETGFVGSVFLVTSFALFIWRLIQIAGNARTEFESLVVVGIAAMLMFEVFVNINMTIGLGPITGIPLPWMSYGRSAIIANFLSLGLCASVARRSQRSSNW</sequence>
<dbReference type="PANTHER" id="PTHR30474:SF1">
    <property type="entry name" value="PEPTIDOGLYCAN GLYCOSYLTRANSFERASE MRDB"/>
    <property type="match status" value="1"/>
</dbReference>
<keyword evidence="5 6" id="KW-0472">Membrane</keyword>
<accession>A0A2H4ZPY8</accession>
<keyword evidence="3" id="KW-0133">Cell shape</keyword>
<evidence type="ECO:0000256" key="5">
    <source>
        <dbReference type="ARBA" id="ARBA00023136"/>
    </source>
</evidence>
<name>A0A2H4ZPY8_9EUKA</name>
<feature type="transmembrane region" description="Helical" evidence="6">
    <location>
        <begin position="39"/>
        <end position="57"/>
    </location>
</feature>
<dbReference type="EMBL" id="MG264610">
    <property type="protein sequence ID" value="AUG32592.1"/>
    <property type="molecule type" value="Genomic_DNA"/>
</dbReference>
<feature type="transmembrane region" description="Helical" evidence="6">
    <location>
        <begin position="172"/>
        <end position="197"/>
    </location>
</feature>
<keyword evidence="4 6" id="KW-1133">Transmembrane helix</keyword>
<feature type="transmembrane region" description="Helical" evidence="6">
    <location>
        <begin position="69"/>
        <end position="86"/>
    </location>
</feature>
<feature type="transmembrane region" description="Helical" evidence="6">
    <location>
        <begin position="203"/>
        <end position="228"/>
    </location>
</feature>
<feature type="transmembrane region" description="Helical" evidence="6">
    <location>
        <begin position="132"/>
        <end position="151"/>
    </location>
</feature>
<dbReference type="GO" id="GO:0005886">
    <property type="term" value="C:plasma membrane"/>
    <property type="evidence" value="ECO:0007669"/>
    <property type="project" value="TreeGrafter"/>
</dbReference>
<dbReference type="GO" id="GO:0032153">
    <property type="term" value="C:cell division site"/>
    <property type="evidence" value="ECO:0007669"/>
    <property type="project" value="TreeGrafter"/>
</dbReference>
<dbReference type="PANTHER" id="PTHR30474">
    <property type="entry name" value="CELL CYCLE PROTEIN"/>
    <property type="match status" value="1"/>
</dbReference>
<gene>
    <name evidence="7" type="ORF">PLO_606</name>
</gene>
<reference evidence="7" key="1">
    <citation type="submission" date="2017-10" db="EMBL/GenBank/DDBJ databases">
        <title>Paulinella longichromatophora chromatophore genome.</title>
        <authorList>
            <person name="Lhee D."/>
            <person name="Yoon H.S."/>
        </authorList>
    </citation>
    <scope>NUCLEOTIDE SEQUENCE</scope>
</reference>
<feature type="transmembrane region" description="Helical" evidence="6">
    <location>
        <begin position="370"/>
        <end position="392"/>
    </location>
</feature>
<evidence type="ECO:0000256" key="3">
    <source>
        <dbReference type="ARBA" id="ARBA00022960"/>
    </source>
</evidence>
<dbReference type="GO" id="GO:0051301">
    <property type="term" value="P:cell division"/>
    <property type="evidence" value="ECO:0007669"/>
    <property type="project" value="InterPro"/>
</dbReference>
<evidence type="ECO:0000256" key="1">
    <source>
        <dbReference type="ARBA" id="ARBA00004141"/>
    </source>
</evidence>
<feature type="transmembrane region" description="Helical" evidence="6">
    <location>
        <begin position="339"/>
        <end position="358"/>
    </location>
</feature>
<dbReference type="NCBIfam" id="NF037961">
    <property type="entry name" value="RodA_shape"/>
    <property type="match status" value="1"/>
</dbReference>
<evidence type="ECO:0000313" key="7">
    <source>
        <dbReference type="EMBL" id="AUG32592.1"/>
    </source>
</evidence>
<dbReference type="NCBIfam" id="TIGR02210">
    <property type="entry name" value="rodA_shape"/>
    <property type="match status" value="1"/>
</dbReference>
<keyword evidence="7" id="KW-0934">Plastid</keyword>
<keyword evidence="2 6" id="KW-0812">Transmembrane</keyword>
<feature type="transmembrane region" description="Helical" evidence="6">
    <location>
        <begin position="248"/>
        <end position="268"/>
    </location>
</feature>